<evidence type="ECO:0000313" key="1">
    <source>
        <dbReference type="EMBL" id="MFM9331719.1"/>
    </source>
</evidence>
<keyword evidence="2" id="KW-1185">Reference proteome</keyword>
<protein>
    <submittedName>
        <fullName evidence="1">Spore germination protein</fullName>
    </submittedName>
</protein>
<comment type="caution">
    <text evidence="1">The sequence shown here is derived from an EMBL/GenBank/DDBJ whole genome shotgun (WGS) entry which is preliminary data.</text>
</comment>
<gene>
    <name evidence="1" type="ORF">ACI1P1_25805</name>
</gene>
<accession>A0ACC7P643</accession>
<reference evidence="1" key="1">
    <citation type="submission" date="2024-12" db="EMBL/GenBank/DDBJ databases">
        <authorList>
            <person name="Wu N."/>
        </authorList>
    </citation>
    <scope>NUCLEOTIDE SEQUENCE</scope>
    <source>
        <strain evidence="1">P15</strain>
    </source>
</reference>
<evidence type="ECO:0000313" key="2">
    <source>
        <dbReference type="Proteomes" id="UP001631969"/>
    </source>
</evidence>
<dbReference type="Proteomes" id="UP001631969">
    <property type="component" value="Unassembled WGS sequence"/>
</dbReference>
<name>A0ACC7P643_9BACL</name>
<dbReference type="EMBL" id="JBJURJ010000021">
    <property type="protein sequence ID" value="MFM9331719.1"/>
    <property type="molecule type" value="Genomic_DNA"/>
</dbReference>
<proteinExistence type="predicted"/>
<sequence>MPTGTSAQTAAYTTIEYSGRQLRAAVRKTEGGTLCPNVYNIFNIRINNVSNGGAVNFGDNLFSNNAANQKAVGGNTIMGDASPSLNVDNNLVNDPDGEDQPTNAMNNGVIG</sequence>
<organism evidence="1 2">
    <name type="scientific">Paenibacillus mesotrionivorans</name>
    <dbReference type="NCBI Taxonomy" id="3160968"/>
    <lineage>
        <taxon>Bacteria</taxon>
        <taxon>Bacillati</taxon>
        <taxon>Bacillota</taxon>
        <taxon>Bacilli</taxon>
        <taxon>Bacillales</taxon>
        <taxon>Paenibacillaceae</taxon>
        <taxon>Paenibacillus</taxon>
    </lineage>
</organism>